<keyword evidence="3" id="KW-1185">Reference proteome</keyword>
<feature type="region of interest" description="Disordered" evidence="1">
    <location>
        <begin position="154"/>
        <end position="183"/>
    </location>
</feature>
<organism evidence="2 3">
    <name type="scientific">Galerina marginata (strain CBS 339.88)</name>
    <dbReference type="NCBI Taxonomy" id="685588"/>
    <lineage>
        <taxon>Eukaryota</taxon>
        <taxon>Fungi</taxon>
        <taxon>Dikarya</taxon>
        <taxon>Basidiomycota</taxon>
        <taxon>Agaricomycotina</taxon>
        <taxon>Agaricomycetes</taxon>
        <taxon>Agaricomycetidae</taxon>
        <taxon>Agaricales</taxon>
        <taxon>Agaricineae</taxon>
        <taxon>Strophariaceae</taxon>
        <taxon>Galerina</taxon>
    </lineage>
</organism>
<sequence>MWSAERLRPSLLLTFAGGDKYPKARCALVCVFVRAPIRVAGVGEPKARMKPKQREGVANVRAAAAGSGCSNPPELDFKAGIGGRFKDRRWVGSIFPSSPLASCKLGNNHDGRGRESGSKGSGKGDVWCKVERGSVAVVGVCAVLQPRKFVTSSSFPFPPASRSSRRPQLAHAPSCLPSPHPTPTLALVRLGR</sequence>
<feature type="region of interest" description="Disordered" evidence="1">
    <location>
        <begin position="105"/>
        <end position="124"/>
    </location>
</feature>
<accession>A0A067SFN9</accession>
<dbReference type="AlphaFoldDB" id="A0A067SFN9"/>
<dbReference type="EMBL" id="KL142400">
    <property type="protein sequence ID" value="KDR69760.1"/>
    <property type="molecule type" value="Genomic_DNA"/>
</dbReference>
<reference evidence="3" key="1">
    <citation type="journal article" date="2014" name="Proc. Natl. Acad. Sci. U.S.A.">
        <title>Extensive sampling of basidiomycete genomes demonstrates inadequacy of the white-rot/brown-rot paradigm for wood decay fungi.</title>
        <authorList>
            <person name="Riley R."/>
            <person name="Salamov A.A."/>
            <person name="Brown D.W."/>
            <person name="Nagy L.G."/>
            <person name="Floudas D."/>
            <person name="Held B.W."/>
            <person name="Levasseur A."/>
            <person name="Lombard V."/>
            <person name="Morin E."/>
            <person name="Otillar R."/>
            <person name="Lindquist E.A."/>
            <person name="Sun H."/>
            <person name="LaButti K.M."/>
            <person name="Schmutz J."/>
            <person name="Jabbour D."/>
            <person name="Luo H."/>
            <person name="Baker S.E."/>
            <person name="Pisabarro A.G."/>
            <person name="Walton J.D."/>
            <person name="Blanchette R.A."/>
            <person name="Henrissat B."/>
            <person name="Martin F."/>
            <person name="Cullen D."/>
            <person name="Hibbett D.S."/>
            <person name="Grigoriev I.V."/>
        </authorList>
    </citation>
    <scope>NUCLEOTIDE SEQUENCE [LARGE SCALE GENOMIC DNA]</scope>
    <source>
        <strain evidence="3">CBS 339.88</strain>
    </source>
</reference>
<protein>
    <submittedName>
        <fullName evidence="2">Uncharacterized protein</fullName>
    </submittedName>
</protein>
<dbReference type="Proteomes" id="UP000027222">
    <property type="component" value="Unassembled WGS sequence"/>
</dbReference>
<feature type="compositionally biased region" description="Basic and acidic residues" evidence="1">
    <location>
        <begin position="107"/>
        <end position="117"/>
    </location>
</feature>
<dbReference type="HOGENOM" id="CLU_1415263_0_0_1"/>
<gene>
    <name evidence="2" type="ORF">GALMADRAFT_907822</name>
</gene>
<evidence type="ECO:0000313" key="2">
    <source>
        <dbReference type="EMBL" id="KDR69760.1"/>
    </source>
</evidence>
<evidence type="ECO:0000256" key="1">
    <source>
        <dbReference type="SAM" id="MobiDB-lite"/>
    </source>
</evidence>
<name>A0A067SFN9_GALM3</name>
<proteinExistence type="predicted"/>
<evidence type="ECO:0000313" key="3">
    <source>
        <dbReference type="Proteomes" id="UP000027222"/>
    </source>
</evidence>